<evidence type="ECO:0000256" key="1">
    <source>
        <dbReference type="SAM" id="MobiDB-lite"/>
    </source>
</evidence>
<evidence type="ECO:0000313" key="4">
    <source>
        <dbReference type="EMBL" id="PSW07093.1"/>
    </source>
</evidence>
<feature type="region of interest" description="Disordered" evidence="1">
    <location>
        <begin position="190"/>
        <end position="210"/>
    </location>
</feature>
<dbReference type="CDD" id="cd11524">
    <property type="entry name" value="SYLF"/>
    <property type="match status" value="1"/>
</dbReference>
<name>A0A2T3N3W8_9GAMM</name>
<dbReference type="AlphaFoldDB" id="A0A2T3N3W8"/>
<protein>
    <recommendedName>
        <fullName evidence="3">Ysc84 actin-binding domain-containing protein</fullName>
    </recommendedName>
</protein>
<feature type="signal peptide" evidence="2">
    <location>
        <begin position="1"/>
        <end position="25"/>
    </location>
</feature>
<dbReference type="RefSeq" id="WP_107301013.1">
    <property type="nucleotide sequence ID" value="NZ_PYMB01000028.1"/>
</dbReference>
<evidence type="ECO:0000259" key="3">
    <source>
        <dbReference type="Pfam" id="PF04366"/>
    </source>
</evidence>
<sequence>MKSINKIFAMLCSVAMLCVATGSVAKEDLETQAALTQFQASSQTQPFFHTAYGYAVFPSVGKGGFWVGGAYGSGTVFKNGQITGHAKLYQVSFGLQFGGQSYSEIVFFQDKRAYDRFMSGNFELDASASAVALTEGAQANAGTSGFRASAGDNYADADYTNGVAVFTVAKGGMMVEAAIAGQKFSVEPVNNPSAAQPAQLPEPVQLPETQPTTVVVETVEPLN</sequence>
<feature type="compositionally biased region" description="Low complexity" evidence="1">
    <location>
        <begin position="199"/>
        <end position="210"/>
    </location>
</feature>
<dbReference type="EMBL" id="PYMB01000028">
    <property type="protein sequence ID" value="PSW07093.1"/>
    <property type="molecule type" value="Genomic_DNA"/>
</dbReference>
<comment type="caution">
    <text evidence="4">The sequence shown here is derived from an EMBL/GenBank/DDBJ whole genome shotgun (WGS) entry which is preliminary data.</text>
</comment>
<organism evidence="4 5">
    <name type="scientific">Photobacterium rosenbergii</name>
    <dbReference type="NCBI Taxonomy" id="294936"/>
    <lineage>
        <taxon>Bacteria</taxon>
        <taxon>Pseudomonadati</taxon>
        <taxon>Pseudomonadota</taxon>
        <taxon>Gammaproteobacteria</taxon>
        <taxon>Vibrionales</taxon>
        <taxon>Vibrionaceae</taxon>
        <taxon>Photobacterium</taxon>
    </lineage>
</organism>
<reference evidence="4 5" key="1">
    <citation type="submission" date="2018-03" db="EMBL/GenBank/DDBJ databases">
        <title>Whole genome sequencing of Histamine producing bacteria.</title>
        <authorList>
            <person name="Butler K."/>
        </authorList>
    </citation>
    <scope>NUCLEOTIDE SEQUENCE [LARGE SCALE GENOMIC DNA]</scope>
    <source>
        <strain evidence="4 5">DSM 19138</strain>
    </source>
</reference>
<accession>A0A2T3N3W8</accession>
<gene>
    <name evidence="4" type="ORF">C9J01_26090</name>
</gene>
<dbReference type="Proteomes" id="UP000241346">
    <property type="component" value="Unassembled WGS sequence"/>
</dbReference>
<dbReference type="InterPro" id="IPR007461">
    <property type="entry name" value="Ysc84_actin-binding"/>
</dbReference>
<keyword evidence="2" id="KW-0732">Signal</keyword>
<dbReference type="OrthoDB" id="5405772at2"/>
<proteinExistence type="predicted"/>
<evidence type="ECO:0000313" key="5">
    <source>
        <dbReference type="Proteomes" id="UP000241346"/>
    </source>
</evidence>
<feature type="chain" id="PRO_5015643291" description="Ysc84 actin-binding domain-containing protein" evidence="2">
    <location>
        <begin position="26"/>
        <end position="223"/>
    </location>
</feature>
<dbReference type="Pfam" id="PF04366">
    <property type="entry name" value="Ysc84"/>
    <property type="match status" value="1"/>
</dbReference>
<feature type="domain" description="Ysc84 actin-binding" evidence="3">
    <location>
        <begin position="90"/>
        <end position="187"/>
    </location>
</feature>
<evidence type="ECO:0000256" key="2">
    <source>
        <dbReference type="SAM" id="SignalP"/>
    </source>
</evidence>